<feature type="region of interest" description="Disordered" evidence="1">
    <location>
        <begin position="60"/>
        <end position="173"/>
    </location>
</feature>
<feature type="compositionally biased region" description="Basic and acidic residues" evidence="1">
    <location>
        <begin position="364"/>
        <end position="376"/>
    </location>
</feature>
<protein>
    <submittedName>
        <fullName evidence="2">Uncharacterized protein</fullName>
    </submittedName>
</protein>
<name>A0ABD3R107_9STRA</name>
<feature type="compositionally biased region" description="Acidic residues" evidence="1">
    <location>
        <begin position="145"/>
        <end position="157"/>
    </location>
</feature>
<comment type="caution">
    <text evidence="2">The sequence shown here is derived from an EMBL/GenBank/DDBJ whole genome shotgun (WGS) entry which is preliminary data.</text>
</comment>
<dbReference type="AlphaFoldDB" id="A0ABD3R107"/>
<evidence type="ECO:0000256" key="1">
    <source>
        <dbReference type="SAM" id="MobiDB-lite"/>
    </source>
</evidence>
<feature type="compositionally biased region" description="Acidic residues" evidence="1">
    <location>
        <begin position="85"/>
        <end position="94"/>
    </location>
</feature>
<feature type="compositionally biased region" description="Basic and acidic residues" evidence="1">
    <location>
        <begin position="403"/>
        <end position="412"/>
    </location>
</feature>
<feature type="compositionally biased region" description="Basic and acidic residues" evidence="1">
    <location>
        <begin position="239"/>
        <end position="258"/>
    </location>
</feature>
<feature type="compositionally biased region" description="Basic and acidic residues" evidence="1">
    <location>
        <begin position="71"/>
        <end position="84"/>
    </location>
</feature>
<reference evidence="2 3" key="1">
    <citation type="submission" date="2024-10" db="EMBL/GenBank/DDBJ databases">
        <title>Updated reference genomes for cyclostephanoid diatoms.</title>
        <authorList>
            <person name="Roberts W.R."/>
            <person name="Alverson A.J."/>
        </authorList>
    </citation>
    <scope>NUCLEOTIDE SEQUENCE [LARGE SCALE GENOMIC DNA]</scope>
    <source>
        <strain evidence="2 3">AJA228-03</strain>
    </source>
</reference>
<keyword evidence="3" id="KW-1185">Reference proteome</keyword>
<dbReference type="Proteomes" id="UP001530377">
    <property type="component" value="Unassembled WGS sequence"/>
</dbReference>
<feature type="region of interest" description="Disordered" evidence="1">
    <location>
        <begin position="229"/>
        <end position="258"/>
    </location>
</feature>
<organism evidence="2 3">
    <name type="scientific">Cyclostephanos tholiformis</name>
    <dbReference type="NCBI Taxonomy" id="382380"/>
    <lineage>
        <taxon>Eukaryota</taxon>
        <taxon>Sar</taxon>
        <taxon>Stramenopiles</taxon>
        <taxon>Ochrophyta</taxon>
        <taxon>Bacillariophyta</taxon>
        <taxon>Coscinodiscophyceae</taxon>
        <taxon>Thalassiosirophycidae</taxon>
        <taxon>Stephanodiscales</taxon>
        <taxon>Stephanodiscaceae</taxon>
        <taxon>Cyclostephanos</taxon>
    </lineage>
</organism>
<dbReference type="EMBL" id="JALLPB020000775">
    <property type="protein sequence ID" value="KAL3806589.1"/>
    <property type="molecule type" value="Genomic_DNA"/>
</dbReference>
<evidence type="ECO:0000313" key="3">
    <source>
        <dbReference type="Proteomes" id="UP001530377"/>
    </source>
</evidence>
<proteinExistence type="predicted"/>
<feature type="region of interest" description="Disordered" evidence="1">
    <location>
        <begin position="344"/>
        <end position="412"/>
    </location>
</feature>
<sequence>MMAYRRLLHSACRTLHRHRPTTAPSIAAASLPPDRHCRLPARTAASIIYARDGNRCVGAPMSSLQHHRRHSSEDYGSSRRRNDDEFRDDDDIDENTSVVTTSATIRDRRRRLKTTKCGRARRKWISGRRRRGPTTPASDGGTKGDDDDDDDDDDNDDMTPAHEREDGNVLFGVPMGNPIRERYIQSLKKVNYPRTLAGWKTVLNQTWETYLWTFEGFLIKEKRRDANGNIIPEDEEKDATDKEGERDGDVNAEDGRSLHDRATDAAGAVTENLQNNIIAIKRETPKLVKLGQEMTGVSSREELKEWVGDQLKLGTACLSEFMKGYRKGRDQEIDRMLNEYFKELDGEEKESDEVDPTGSANSEKIPEDKKGSGDARRMRRGRRSWGRRARRKMKMSSAQPENAKPKDLQLNI</sequence>
<accession>A0ABD3R107</accession>
<evidence type="ECO:0000313" key="2">
    <source>
        <dbReference type="EMBL" id="KAL3806589.1"/>
    </source>
</evidence>
<feature type="compositionally biased region" description="Basic residues" evidence="1">
    <location>
        <begin position="377"/>
        <end position="394"/>
    </location>
</feature>
<feature type="compositionally biased region" description="Acidic residues" evidence="1">
    <location>
        <begin position="345"/>
        <end position="355"/>
    </location>
</feature>
<feature type="compositionally biased region" description="Basic residues" evidence="1">
    <location>
        <begin position="107"/>
        <end position="132"/>
    </location>
</feature>
<feature type="compositionally biased region" description="Polar residues" evidence="1">
    <location>
        <begin position="95"/>
        <end position="104"/>
    </location>
</feature>
<gene>
    <name evidence="2" type="ORF">ACHAXA_011191</name>
</gene>